<evidence type="ECO:0000259" key="4">
    <source>
        <dbReference type="PROSITE" id="PS50222"/>
    </source>
</evidence>
<comment type="caution">
    <text evidence="5">The sequence shown here is derived from an EMBL/GenBank/DDBJ whole genome shotgun (WGS) entry which is preliminary data.</text>
</comment>
<evidence type="ECO:0000256" key="2">
    <source>
        <dbReference type="SAM" id="Coils"/>
    </source>
</evidence>
<gene>
    <name evidence="5" type="ORF">BgAZ_100180</name>
</gene>
<accession>A0AAD8PEX8</accession>
<keyword evidence="1" id="KW-0106">Calcium</keyword>
<evidence type="ECO:0000256" key="1">
    <source>
        <dbReference type="ARBA" id="ARBA00022837"/>
    </source>
</evidence>
<evidence type="ECO:0000259" key="3">
    <source>
        <dbReference type="PROSITE" id="PS50031"/>
    </source>
</evidence>
<dbReference type="PROSITE" id="PS00018">
    <property type="entry name" value="EF_HAND_1"/>
    <property type="match status" value="1"/>
</dbReference>
<organism evidence="5 6">
    <name type="scientific">Babesia gibsoni</name>
    <dbReference type="NCBI Taxonomy" id="33632"/>
    <lineage>
        <taxon>Eukaryota</taxon>
        <taxon>Sar</taxon>
        <taxon>Alveolata</taxon>
        <taxon>Apicomplexa</taxon>
        <taxon>Aconoidasida</taxon>
        <taxon>Piroplasmida</taxon>
        <taxon>Babesiidae</taxon>
        <taxon>Babesia</taxon>
    </lineage>
</organism>
<protein>
    <submittedName>
        <fullName evidence="5">EH domain containing protein</fullName>
    </submittedName>
</protein>
<dbReference type="GO" id="GO:0005886">
    <property type="term" value="C:plasma membrane"/>
    <property type="evidence" value="ECO:0007669"/>
    <property type="project" value="TreeGrafter"/>
</dbReference>
<feature type="domain" description="EH" evidence="3">
    <location>
        <begin position="38"/>
        <end position="104"/>
    </location>
</feature>
<dbReference type="SMART" id="SM00027">
    <property type="entry name" value="EH"/>
    <property type="match status" value="2"/>
</dbReference>
<dbReference type="PROSITE" id="PS50031">
    <property type="entry name" value="EH"/>
    <property type="match status" value="2"/>
</dbReference>
<feature type="domain" description="EF-hand" evidence="4">
    <location>
        <begin position="195"/>
        <end position="230"/>
    </location>
</feature>
<dbReference type="GO" id="GO:0005737">
    <property type="term" value="C:cytoplasm"/>
    <property type="evidence" value="ECO:0007669"/>
    <property type="project" value="TreeGrafter"/>
</dbReference>
<dbReference type="Pfam" id="PF12763">
    <property type="entry name" value="EH"/>
    <property type="match status" value="2"/>
</dbReference>
<evidence type="ECO:0000313" key="6">
    <source>
        <dbReference type="Proteomes" id="UP001230268"/>
    </source>
</evidence>
<reference evidence="5" key="1">
    <citation type="submission" date="2023-08" db="EMBL/GenBank/DDBJ databases">
        <title>Draft sequence of the Babesia gibsoni genome.</title>
        <authorList>
            <person name="Yamagishi J.Y."/>
            <person name="Xuan X.X."/>
        </authorList>
    </citation>
    <scope>NUCLEOTIDE SEQUENCE</scope>
    <source>
        <strain evidence="5">Azabu</strain>
    </source>
</reference>
<dbReference type="GO" id="GO:0006897">
    <property type="term" value="P:endocytosis"/>
    <property type="evidence" value="ECO:0007669"/>
    <property type="project" value="TreeGrafter"/>
</dbReference>
<dbReference type="CDD" id="cd00052">
    <property type="entry name" value="EH"/>
    <property type="match status" value="2"/>
</dbReference>
<name>A0AAD8PEX8_BABGI</name>
<dbReference type="SUPFAM" id="SSF47473">
    <property type="entry name" value="EF-hand"/>
    <property type="match status" value="1"/>
</dbReference>
<dbReference type="InterPro" id="IPR000261">
    <property type="entry name" value="EH_dom"/>
</dbReference>
<dbReference type="PANTHER" id="PTHR11216">
    <property type="entry name" value="EH DOMAIN"/>
    <property type="match status" value="1"/>
</dbReference>
<dbReference type="InterPro" id="IPR018247">
    <property type="entry name" value="EF_Hand_1_Ca_BS"/>
</dbReference>
<dbReference type="AlphaFoldDB" id="A0AAD8PEX8"/>
<dbReference type="GO" id="GO:0005509">
    <property type="term" value="F:calcium ion binding"/>
    <property type="evidence" value="ECO:0007669"/>
    <property type="project" value="InterPro"/>
</dbReference>
<dbReference type="EMBL" id="JAVEPI010000001">
    <property type="protein sequence ID" value="KAK1444112.1"/>
    <property type="molecule type" value="Genomic_DNA"/>
</dbReference>
<proteinExistence type="predicted"/>
<sequence>MSMSTHSVDGGLMESSNSRNVKPFNSMFMDTQVITPQQDSRFRALFVKCDRRGLGRIDGDTSRRLFRTSGLPDSTLYEIWNLADSDDSGELDYRGFCQCCVLIAYCKMYPELQVAHDWLRDPQLFDHLFSTGLIAQCNPVFDTSVLEVSENGSVFKITPLDAAAYEKLFLSLDHDGDGFLEGAAIKEYYNSRQGLPDEELLLIWDLADVDKDGSLSLDEFIVMEHLIRVRQYFNLPIPTVLPPELERIVKGVNILVDDVRNNGLDTLPGPTLNGKEVLPSFPKDELHASTGHSNNNLAMDKPAIEINGAINYRNERDGDSTKIEGATTLTSPKISGSKSLLEENRHLKEHLQSLKRHVQELESDMDRMERENAYLKSVYHMKEDKMTQLYALHKASKADVANELAKLRVEEREISELQDRIKAMQRHKMRLEDEKQSLREALRQSEDASTTIMRSLRNEHNKVSAIKSDRIRVMKKKMDLVESMLNLGEQIDKPAKNVKPVNEGNKYQDSKGIRVGIGSVVYSENNSERHLTNRISSVMQTPNNDSRKGTEVV</sequence>
<dbReference type="SMART" id="SM00054">
    <property type="entry name" value="EFh"/>
    <property type="match status" value="3"/>
</dbReference>
<dbReference type="InterPro" id="IPR011992">
    <property type="entry name" value="EF-hand-dom_pair"/>
</dbReference>
<keyword evidence="6" id="KW-1185">Reference proteome</keyword>
<feature type="domain" description="EH" evidence="3">
    <location>
        <begin position="161"/>
        <end position="245"/>
    </location>
</feature>
<dbReference type="PROSITE" id="PS50222">
    <property type="entry name" value="EF_HAND_2"/>
    <property type="match status" value="1"/>
</dbReference>
<dbReference type="InterPro" id="IPR002048">
    <property type="entry name" value="EF_hand_dom"/>
</dbReference>
<dbReference type="Proteomes" id="UP001230268">
    <property type="component" value="Unassembled WGS sequence"/>
</dbReference>
<keyword evidence="2" id="KW-0175">Coiled coil</keyword>
<evidence type="ECO:0000313" key="5">
    <source>
        <dbReference type="EMBL" id="KAK1444112.1"/>
    </source>
</evidence>
<dbReference type="GO" id="GO:0016197">
    <property type="term" value="P:endosomal transport"/>
    <property type="evidence" value="ECO:0007669"/>
    <property type="project" value="TreeGrafter"/>
</dbReference>
<feature type="coiled-coil region" evidence="2">
    <location>
        <begin position="337"/>
        <end position="451"/>
    </location>
</feature>
<dbReference type="Gene3D" id="1.10.238.10">
    <property type="entry name" value="EF-hand"/>
    <property type="match status" value="2"/>
</dbReference>